<dbReference type="GO" id="GO:0003677">
    <property type="term" value="F:DNA binding"/>
    <property type="evidence" value="ECO:0007669"/>
    <property type="project" value="InterPro"/>
</dbReference>
<dbReference type="PANTHER" id="PTHR10133:SF27">
    <property type="entry name" value="DNA POLYMERASE NU"/>
    <property type="match status" value="1"/>
</dbReference>
<dbReference type="Gene3D" id="3.30.420.10">
    <property type="entry name" value="Ribonuclease H-like superfamily/Ribonuclease H"/>
    <property type="match status" value="1"/>
</dbReference>
<dbReference type="Gene3D" id="1.10.150.20">
    <property type="entry name" value="5' to 3' exonuclease, C-terminal subdomain"/>
    <property type="match status" value="1"/>
</dbReference>
<feature type="domain" description="DNA-directed DNA polymerase family A palm" evidence="2">
    <location>
        <begin position="599"/>
        <end position="820"/>
    </location>
</feature>
<dbReference type="SMART" id="SM00986">
    <property type="entry name" value="UDG"/>
    <property type="match status" value="1"/>
</dbReference>
<dbReference type="SMART" id="SM00482">
    <property type="entry name" value="POLAc"/>
    <property type="match status" value="1"/>
</dbReference>
<dbReference type="InterPro" id="IPR001098">
    <property type="entry name" value="DNA-dir_DNA_pol_A_palm_dom"/>
</dbReference>
<evidence type="ECO:0000256" key="1">
    <source>
        <dbReference type="ARBA" id="ARBA00022705"/>
    </source>
</evidence>
<evidence type="ECO:0000313" key="4">
    <source>
        <dbReference type="EMBL" id="KKN46453.1"/>
    </source>
</evidence>
<dbReference type="Gene3D" id="3.40.470.10">
    <property type="entry name" value="Uracil-DNA glycosylase-like domain"/>
    <property type="match status" value="1"/>
</dbReference>
<comment type="caution">
    <text evidence="4">The sequence shown here is derived from an EMBL/GenBank/DDBJ whole genome shotgun (WGS) entry which is preliminary data.</text>
</comment>
<protein>
    <recommendedName>
        <fullName evidence="5">DNA-directed DNA polymerase family A palm domain-containing protein</fullName>
    </recommendedName>
</protein>
<dbReference type="Gene3D" id="3.30.70.370">
    <property type="match status" value="1"/>
</dbReference>
<feature type="domain" description="Uracil-DNA glycosylase-like" evidence="3">
    <location>
        <begin position="42"/>
        <end position="188"/>
    </location>
</feature>
<dbReference type="InterPro" id="IPR036895">
    <property type="entry name" value="Uracil-DNA_glycosylase-like_sf"/>
</dbReference>
<dbReference type="SUPFAM" id="SSF56672">
    <property type="entry name" value="DNA/RNA polymerases"/>
    <property type="match status" value="1"/>
</dbReference>
<dbReference type="InterPro" id="IPR043502">
    <property type="entry name" value="DNA/RNA_pol_sf"/>
</dbReference>
<dbReference type="GO" id="GO:0006302">
    <property type="term" value="P:double-strand break repair"/>
    <property type="evidence" value="ECO:0007669"/>
    <property type="project" value="TreeGrafter"/>
</dbReference>
<dbReference type="SUPFAM" id="SSF52141">
    <property type="entry name" value="Uracil-DNA glycosylase-like"/>
    <property type="match status" value="1"/>
</dbReference>
<dbReference type="InterPro" id="IPR002298">
    <property type="entry name" value="DNA_polymerase_A"/>
</dbReference>
<dbReference type="Pfam" id="PF03167">
    <property type="entry name" value="UDG"/>
    <property type="match status" value="1"/>
</dbReference>
<dbReference type="AlphaFoldDB" id="A0A0F9TYI0"/>
<gene>
    <name evidence="4" type="ORF">LCGC14_0672930</name>
</gene>
<reference evidence="4" key="1">
    <citation type="journal article" date="2015" name="Nature">
        <title>Complex archaea that bridge the gap between prokaryotes and eukaryotes.</title>
        <authorList>
            <person name="Spang A."/>
            <person name="Saw J.H."/>
            <person name="Jorgensen S.L."/>
            <person name="Zaremba-Niedzwiedzka K."/>
            <person name="Martijn J."/>
            <person name="Lind A.E."/>
            <person name="van Eijk R."/>
            <person name="Schleper C."/>
            <person name="Guy L."/>
            <person name="Ettema T.J."/>
        </authorList>
    </citation>
    <scope>NUCLEOTIDE SEQUENCE</scope>
</reference>
<dbReference type="EMBL" id="LAZR01001330">
    <property type="protein sequence ID" value="KKN46453.1"/>
    <property type="molecule type" value="Genomic_DNA"/>
</dbReference>
<sequence>MRRLALYKEPTQIELAKVGPIEVDDQCERCNLHEKARTICMPAEGEPNGVLLVGEMPGKIDDQTGRPFTGYSGKYLRTQVKKWWKGPIAYDNGVRCFPRGKKVGPRHIRQCRPYGADVLDAVNPTRIICFGSVAIESVTGRRPPVMSVRKGYTFYHGPRGSIPVFFTTNPSHATSNRFHTKDFESDLKWALQCDPPEPDFDGVTNLVETTKHARIAAADLIGESWITYDVETSAPMHDPDFMIESLTFLGADAEECYTWTRKALRRKGPRKILKELLESGIPLATQNGKYDDRAVLLDLLAHVEAIYGDTRLEHKLLYPATRARLEVLAEFVGHGGHKDECHTKLSKICGELNYQAFPPSPFTPTGRPRKIRSPAFTVEDDVLDRVRAGTDTMAFAYRYLDDDTLHSYNAKDVWTTRSYMRVLKKKIHKKENRFALRMWREITHDANIAVRQIEHWGMGCDRDAVENLALFCDQQIDQARNTIVGVAGKDFNPNSPPQVRKLLFDDLGLKPWKQTNTGMWSTDKDVLEGLVDDHPVVEAIVKNRRFEKIQSNYARGMLAHLRDDGRFHASILLDGAESGRSSVHDPALQTIPTAHTPEGKMIRDCFIARDGWCLLELDQSQIELRVAGDLSNDRVLIDDYKKGIDIHMNNATTCASIVWGISPEEWVALSDEERDAYRTKIKRTTFGKLYGKGTWTMAKEWGVPRKEVEKVDSMIWGRYHVLNRWTKEQISRTKKLGYVSTWWNGHEGIRRPVPMIADGDDGRRKHGENQSVNTPIQGTAAHYTMASLYPLVQWILRKRLPVELVMTVHDSVIFELREDLLDRVVKMGRKIMTGWPTKNGVPLKVDAKVGKSWGSMVTI</sequence>
<dbReference type="GO" id="GO:0006261">
    <property type="term" value="P:DNA-templated DNA replication"/>
    <property type="evidence" value="ECO:0007669"/>
    <property type="project" value="InterPro"/>
</dbReference>
<evidence type="ECO:0000259" key="2">
    <source>
        <dbReference type="SMART" id="SM00482"/>
    </source>
</evidence>
<evidence type="ECO:0000259" key="3">
    <source>
        <dbReference type="SMART" id="SM00986"/>
    </source>
</evidence>
<dbReference type="PRINTS" id="PR00868">
    <property type="entry name" value="DNAPOLI"/>
</dbReference>
<dbReference type="InterPro" id="IPR005122">
    <property type="entry name" value="Uracil-DNA_glycosylase-like"/>
</dbReference>
<proteinExistence type="predicted"/>
<dbReference type="PANTHER" id="PTHR10133">
    <property type="entry name" value="DNA POLYMERASE I"/>
    <property type="match status" value="1"/>
</dbReference>
<evidence type="ECO:0008006" key="5">
    <source>
        <dbReference type="Google" id="ProtNLM"/>
    </source>
</evidence>
<keyword evidence="1" id="KW-0235">DNA replication</keyword>
<dbReference type="Pfam" id="PF00476">
    <property type="entry name" value="DNA_pol_A"/>
    <property type="match status" value="1"/>
</dbReference>
<dbReference type="Gene3D" id="1.20.1060.10">
    <property type="entry name" value="Taq DNA Polymerase, Chain T, domain 4"/>
    <property type="match status" value="1"/>
</dbReference>
<dbReference type="GO" id="GO:0003887">
    <property type="term" value="F:DNA-directed DNA polymerase activity"/>
    <property type="evidence" value="ECO:0007669"/>
    <property type="project" value="InterPro"/>
</dbReference>
<accession>A0A0F9TYI0</accession>
<name>A0A0F9TYI0_9ZZZZ</name>
<dbReference type="SMART" id="SM00987">
    <property type="entry name" value="UreE_C"/>
    <property type="match status" value="1"/>
</dbReference>
<organism evidence="4">
    <name type="scientific">marine sediment metagenome</name>
    <dbReference type="NCBI Taxonomy" id="412755"/>
    <lineage>
        <taxon>unclassified sequences</taxon>
        <taxon>metagenomes</taxon>
        <taxon>ecological metagenomes</taxon>
    </lineage>
</organism>
<dbReference type="InterPro" id="IPR036397">
    <property type="entry name" value="RNaseH_sf"/>
</dbReference>